<organism evidence="5 6">
    <name type="scientific">Peptoniphilus senegalensis</name>
    <dbReference type="NCBI Taxonomy" id="1465757"/>
    <lineage>
        <taxon>Bacteria</taxon>
        <taxon>Bacillati</taxon>
        <taxon>Bacillota</taxon>
        <taxon>Tissierellia</taxon>
        <taxon>Tissierellales</taxon>
        <taxon>Peptoniphilaceae</taxon>
        <taxon>Peptoniphilus</taxon>
    </lineage>
</organism>
<dbReference type="Pfam" id="PF02770">
    <property type="entry name" value="Acyl-CoA_dh_M"/>
    <property type="match status" value="1"/>
</dbReference>
<evidence type="ECO:0000259" key="2">
    <source>
        <dbReference type="Pfam" id="PF00441"/>
    </source>
</evidence>
<protein>
    <submittedName>
        <fullName evidence="5">Acyl-CoA dehydrogenase family protein</fullName>
    </submittedName>
</protein>
<dbReference type="PIRSF" id="PIRSF016578">
    <property type="entry name" value="HsaA"/>
    <property type="match status" value="1"/>
</dbReference>
<gene>
    <name evidence="5" type="ORF">AAA073_02700</name>
</gene>
<keyword evidence="1" id="KW-0285">Flavoprotein</keyword>
<dbReference type="InterPro" id="IPR009075">
    <property type="entry name" value="AcylCo_DH/oxidase_C"/>
</dbReference>
<evidence type="ECO:0000313" key="6">
    <source>
        <dbReference type="Proteomes" id="UP001491691"/>
    </source>
</evidence>
<comment type="caution">
    <text evidence="5">The sequence shown here is derived from an EMBL/GenBank/DDBJ whole genome shotgun (WGS) entry which is preliminary data.</text>
</comment>
<dbReference type="PANTHER" id="PTHR43884:SF12">
    <property type="entry name" value="ISOVALERYL-COA DEHYDROGENASE, MITOCHONDRIAL-RELATED"/>
    <property type="match status" value="1"/>
</dbReference>
<dbReference type="PANTHER" id="PTHR43884">
    <property type="entry name" value="ACYL-COA DEHYDROGENASE"/>
    <property type="match status" value="1"/>
</dbReference>
<name>A0ABV1IZK9_9FIRM</name>
<evidence type="ECO:0000259" key="3">
    <source>
        <dbReference type="Pfam" id="PF02770"/>
    </source>
</evidence>
<dbReference type="PROSITE" id="PS00073">
    <property type="entry name" value="ACYL_COA_DH_2"/>
    <property type="match status" value="1"/>
</dbReference>
<dbReference type="PROSITE" id="PS00072">
    <property type="entry name" value="ACYL_COA_DH_1"/>
    <property type="match status" value="1"/>
</dbReference>
<evidence type="ECO:0000313" key="5">
    <source>
        <dbReference type="EMBL" id="MEQ3346343.1"/>
    </source>
</evidence>
<dbReference type="RefSeq" id="WP_349188238.1">
    <property type="nucleotide sequence ID" value="NZ_JBBNPP010000003.1"/>
</dbReference>
<feature type="domain" description="Acyl-CoA dehydrogenase/oxidase C-terminal" evidence="2">
    <location>
        <begin position="227"/>
        <end position="375"/>
    </location>
</feature>
<sequence>MSYLISEEAKDLLLDVRNFCEKEVVEVCKEADKTGEWPEELYEKAKEQGYFALEVPEELGGPGLSRVDVAALFEEMAKADAGFATTISASGLGMKPVLIAGSEEQKNYVADIAMEGGLGAFCLTEPGAGSDASSGTTTAVKDGDEYVLNGRKCFITNGAVASYYCITASTDKSKGVKGLSMFLVPAGTPGLSSGKEEDKMGIRTSNTTDVVLEDCRIPASNLIGEEGKGFSIAMKTLDQARAWMGCIAVGIAQRGIDEAKKYTDERIQFGKAINTNQAIQFKLADMDIQTEVARQMVANALTRMDMGLSYNRESAIAKCFASDIAMRVAEDAIQLFGGYGYSREYPVEKLLRDAKIFQIFEGTNEILRIVVANNLLRG</sequence>
<proteinExistence type="predicted"/>
<keyword evidence="6" id="KW-1185">Reference proteome</keyword>
<dbReference type="Pfam" id="PF00441">
    <property type="entry name" value="Acyl-CoA_dh_1"/>
    <property type="match status" value="1"/>
</dbReference>
<dbReference type="Pfam" id="PF02771">
    <property type="entry name" value="Acyl-CoA_dh_N"/>
    <property type="match status" value="1"/>
</dbReference>
<dbReference type="EMBL" id="JBBNPP010000003">
    <property type="protein sequence ID" value="MEQ3346343.1"/>
    <property type="molecule type" value="Genomic_DNA"/>
</dbReference>
<reference evidence="5 6" key="1">
    <citation type="submission" date="2024-04" db="EMBL/GenBank/DDBJ databases">
        <title>Human intestinal bacterial collection.</title>
        <authorList>
            <person name="Pauvert C."/>
            <person name="Hitch T.C.A."/>
            <person name="Clavel T."/>
        </authorList>
    </citation>
    <scope>NUCLEOTIDE SEQUENCE [LARGE SCALE GENOMIC DNA]</scope>
    <source>
        <strain evidence="5 6">CLA-SR-H019</strain>
    </source>
</reference>
<feature type="domain" description="Acyl-CoA oxidase/dehydrogenase middle" evidence="3">
    <location>
        <begin position="120"/>
        <end position="215"/>
    </location>
</feature>
<dbReference type="InterPro" id="IPR013786">
    <property type="entry name" value="AcylCoA_DH/ox_N"/>
</dbReference>
<accession>A0ABV1IZK9</accession>
<dbReference type="InterPro" id="IPR006091">
    <property type="entry name" value="Acyl-CoA_Oxase/DH_mid-dom"/>
</dbReference>
<evidence type="ECO:0000259" key="4">
    <source>
        <dbReference type="Pfam" id="PF02771"/>
    </source>
</evidence>
<dbReference type="Proteomes" id="UP001491691">
    <property type="component" value="Unassembled WGS sequence"/>
</dbReference>
<feature type="domain" description="Acyl-CoA dehydrogenase/oxidase N-terminal" evidence="4">
    <location>
        <begin position="6"/>
        <end position="107"/>
    </location>
</feature>
<dbReference type="InterPro" id="IPR006089">
    <property type="entry name" value="Acyl-CoA_DH_CS"/>
</dbReference>
<evidence type="ECO:0000256" key="1">
    <source>
        <dbReference type="ARBA" id="ARBA00022630"/>
    </source>
</evidence>